<evidence type="ECO:0000259" key="6">
    <source>
        <dbReference type="PROSITE" id="PS50072"/>
    </source>
</evidence>
<dbReference type="PRINTS" id="PR00153">
    <property type="entry name" value="CSAPPISMRASE"/>
</dbReference>
<name>A0A3L6SCG0_PANMI</name>
<sequence length="187" mass="20107">MAPTRRNQNPRVFLDLNIGSEHVGRVVIELFADKVPKAAENFRLLCTGERGNGRWSGKRLHYKSAPFHRVVPGFMCHGGDITASNGTGGESAIGDGRYFPDEGLGAVRHDAPGVVSMANAGPNTNGSQFFITFNEAPWLDGRHVAFGRVVDGMGAVRAIEKAGSMSGRTVRPVIIADCGELKDRALF</sequence>
<evidence type="ECO:0000313" key="8">
    <source>
        <dbReference type="Proteomes" id="UP000275267"/>
    </source>
</evidence>
<dbReference type="GO" id="GO:0016018">
    <property type="term" value="F:cyclosporin A binding"/>
    <property type="evidence" value="ECO:0007669"/>
    <property type="project" value="TreeGrafter"/>
</dbReference>
<dbReference type="EC" id="5.2.1.8" evidence="5"/>
<dbReference type="PROSITE" id="PS50072">
    <property type="entry name" value="CSA_PPIASE_2"/>
    <property type="match status" value="1"/>
</dbReference>
<accession>A0A3L6SCG0</accession>
<dbReference type="GO" id="GO:0003755">
    <property type="term" value="F:peptidyl-prolyl cis-trans isomerase activity"/>
    <property type="evidence" value="ECO:0007669"/>
    <property type="project" value="UniProtKB-UniRule"/>
</dbReference>
<dbReference type="InterPro" id="IPR024936">
    <property type="entry name" value="Cyclophilin-type_PPIase"/>
</dbReference>
<dbReference type="GO" id="GO:0005737">
    <property type="term" value="C:cytoplasm"/>
    <property type="evidence" value="ECO:0007669"/>
    <property type="project" value="TreeGrafter"/>
</dbReference>
<evidence type="ECO:0000256" key="2">
    <source>
        <dbReference type="ARBA" id="ARBA00007365"/>
    </source>
</evidence>
<dbReference type="AlphaFoldDB" id="A0A3L6SCG0"/>
<gene>
    <name evidence="7" type="ORF">C2845_PM02G17310</name>
</gene>
<keyword evidence="8" id="KW-1185">Reference proteome</keyword>
<evidence type="ECO:0000313" key="7">
    <source>
        <dbReference type="EMBL" id="RLN18717.1"/>
    </source>
</evidence>
<dbReference type="Gene3D" id="2.40.100.10">
    <property type="entry name" value="Cyclophilin-like"/>
    <property type="match status" value="1"/>
</dbReference>
<dbReference type="GO" id="GO:0006457">
    <property type="term" value="P:protein folding"/>
    <property type="evidence" value="ECO:0007669"/>
    <property type="project" value="TreeGrafter"/>
</dbReference>
<dbReference type="STRING" id="4540.A0A3L6SCG0"/>
<evidence type="ECO:0000256" key="3">
    <source>
        <dbReference type="ARBA" id="ARBA00023110"/>
    </source>
</evidence>
<dbReference type="EMBL" id="PQIB02000005">
    <property type="protein sequence ID" value="RLN18717.1"/>
    <property type="molecule type" value="Genomic_DNA"/>
</dbReference>
<dbReference type="PIRSF" id="PIRSF001467">
    <property type="entry name" value="Peptidylpro_ismrse"/>
    <property type="match status" value="1"/>
</dbReference>
<evidence type="ECO:0000256" key="4">
    <source>
        <dbReference type="ARBA" id="ARBA00023235"/>
    </source>
</evidence>
<proteinExistence type="inferred from homology"/>
<comment type="caution">
    <text evidence="7">The sequence shown here is derived from an EMBL/GenBank/DDBJ whole genome shotgun (WGS) entry which is preliminary data.</text>
</comment>
<dbReference type="FunFam" id="2.40.100.10:FF:000022">
    <property type="entry name" value="Peptidyl-prolyl cis-trans isomerase CYP95"/>
    <property type="match status" value="1"/>
</dbReference>
<dbReference type="PANTHER" id="PTHR11071:SF528">
    <property type="entry name" value="PEPTIDYL-PROLYL CIS-TRANS ISOMERASE"/>
    <property type="match status" value="1"/>
</dbReference>
<organism evidence="7 8">
    <name type="scientific">Panicum miliaceum</name>
    <name type="common">Proso millet</name>
    <name type="synonym">Broomcorn millet</name>
    <dbReference type="NCBI Taxonomy" id="4540"/>
    <lineage>
        <taxon>Eukaryota</taxon>
        <taxon>Viridiplantae</taxon>
        <taxon>Streptophyta</taxon>
        <taxon>Embryophyta</taxon>
        <taxon>Tracheophyta</taxon>
        <taxon>Spermatophyta</taxon>
        <taxon>Magnoliopsida</taxon>
        <taxon>Liliopsida</taxon>
        <taxon>Poales</taxon>
        <taxon>Poaceae</taxon>
        <taxon>PACMAD clade</taxon>
        <taxon>Panicoideae</taxon>
        <taxon>Panicodae</taxon>
        <taxon>Paniceae</taxon>
        <taxon>Panicinae</taxon>
        <taxon>Panicum</taxon>
        <taxon>Panicum sect. Panicum</taxon>
    </lineage>
</organism>
<keyword evidence="4 5" id="KW-0413">Isomerase</keyword>
<dbReference type="Proteomes" id="UP000275267">
    <property type="component" value="Unassembled WGS sequence"/>
</dbReference>
<evidence type="ECO:0000256" key="5">
    <source>
        <dbReference type="RuleBase" id="RU363019"/>
    </source>
</evidence>
<comment type="similarity">
    <text evidence="2 5">Belongs to the cyclophilin-type PPIase family.</text>
</comment>
<dbReference type="PANTHER" id="PTHR11071">
    <property type="entry name" value="PEPTIDYL-PROLYL CIS-TRANS ISOMERASE"/>
    <property type="match status" value="1"/>
</dbReference>
<keyword evidence="3 5" id="KW-0697">Rotamase</keyword>
<dbReference type="InterPro" id="IPR002130">
    <property type="entry name" value="Cyclophilin-type_PPIase_dom"/>
</dbReference>
<dbReference type="SUPFAM" id="SSF50891">
    <property type="entry name" value="Cyclophilin-like"/>
    <property type="match status" value="1"/>
</dbReference>
<evidence type="ECO:0000256" key="1">
    <source>
        <dbReference type="ARBA" id="ARBA00000971"/>
    </source>
</evidence>
<comment type="function">
    <text evidence="5">PPIases accelerate the folding of proteins. It catalyzes the cis-trans isomerization of proline imidic peptide bonds in oligopeptides.</text>
</comment>
<protein>
    <recommendedName>
        <fullName evidence="5">Peptidyl-prolyl cis-trans isomerase</fullName>
        <shortName evidence="5">PPIase</shortName>
        <ecNumber evidence="5">5.2.1.8</ecNumber>
    </recommendedName>
</protein>
<reference evidence="8" key="1">
    <citation type="journal article" date="2019" name="Nat. Commun.">
        <title>The genome of broomcorn millet.</title>
        <authorList>
            <person name="Zou C."/>
            <person name="Miki D."/>
            <person name="Li D."/>
            <person name="Tang Q."/>
            <person name="Xiao L."/>
            <person name="Rajput S."/>
            <person name="Deng P."/>
            <person name="Jia W."/>
            <person name="Huang R."/>
            <person name="Zhang M."/>
            <person name="Sun Y."/>
            <person name="Hu J."/>
            <person name="Fu X."/>
            <person name="Schnable P.S."/>
            <person name="Li F."/>
            <person name="Zhang H."/>
            <person name="Feng B."/>
            <person name="Zhu X."/>
            <person name="Liu R."/>
            <person name="Schnable J.C."/>
            <person name="Zhu J.-K."/>
            <person name="Zhang H."/>
        </authorList>
    </citation>
    <scope>NUCLEOTIDE SEQUENCE [LARGE SCALE GENOMIC DNA]</scope>
</reference>
<dbReference type="InterPro" id="IPR029000">
    <property type="entry name" value="Cyclophilin-like_dom_sf"/>
</dbReference>
<dbReference type="OrthoDB" id="193499at2759"/>
<dbReference type="Pfam" id="PF00160">
    <property type="entry name" value="Pro_isomerase"/>
    <property type="match status" value="1"/>
</dbReference>
<feature type="domain" description="PPIase cyclophilin-type" evidence="6">
    <location>
        <begin position="13"/>
        <end position="180"/>
    </location>
</feature>
<comment type="catalytic activity">
    <reaction evidence="1 5">
        <text>[protein]-peptidylproline (omega=180) = [protein]-peptidylproline (omega=0)</text>
        <dbReference type="Rhea" id="RHEA:16237"/>
        <dbReference type="Rhea" id="RHEA-COMP:10747"/>
        <dbReference type="Rhea" id="RHEA-COMP:10748"/>
        <dbReference type="ChEBI" id="CHEBI:83833"/>
        <dbReference type="ChEBI" id="CHEBI:83834"/>
        <dbReference type="EC" id="5.2.1.8"/>
    </reaction>
</comment>